<gene>
    <name evidence="11" type="ORF">TCEB3V08_LOCUS4366</name>
</gene>
<dbReference type="PANTHER" id="PTHR19969:SF15">
    <property type="entry name" value="SRC-LIKE-ADAPTER 2 ISOFORM X1"/>
    <property type="match status" value="1"/>
</dbReference>
<feature type="domain" description="SH2" evidence="10">
    <location>
        <begin position="16"/>
        <end position="108"/>
    </location>
</feature>
<dbReference type="FunFam" id="3.30.505.10:FF:000044">
    <property type="entry name" value="Tyrosine-protein kinase"/>
    <property type="match status" value="1"/>
</dbReference>
<dbReference type="GO" id="GO:0030971">
    <property type="term" value="F:receptor tyrosine kinase binding"/>
    <property type="evidence" value="ECO:0007669"/>
    <property type="project" value="TreeGrafter"/>
</dbReference>
<reference evidence="11" key="1">
    <citation type="submission" date="2020-11" db="EMBL/GenBank/DDBJ databases">
        <authorList>
            <person name="Tran Van P."/>
        </authorList>
    </citation>
    <scope>NUCLEOTIDE SEQUENCE</scope>
</reference>
<keyword evidence="2" id="KW-0728">SH3 domain</keyword>
<dbReference type="InterPro" id="IPR000980">
    <property type="entry name" value="SH2"/>
</dbReference>
<dbReference type="InterPro" id="IPR051184">
    <property type="entry name" value="Tyrosine-phos_adapter"/>
</dbReference>
<dbReference type="Pfam" id="PF00017">
    <property type="entry name" value="SH2"/>
    <property type="match status" value="1"/>
</dbReference>
<dbReference type="GO" id="GO:0007167">
    <property type="term" value="P:enzyme-linked receptor protein signaling pathway"/>
    <property type="evidence" value="ECO:0007669"/>
    <property type="project" value="TreeGrafter"/>
</dbReference>
<dbReference type="GO" id="GO:0004715">
    <property type="term" value="F:non-membrane spanning protein tyrosine kinase activity"/>
    <property type="evidence" value="ECO:0007669"/>
    <property type="project" value="UniProtKB-EC"/>
</dbReference>
<dbReference type="Gene3D" id="3.30.505.10">
    <property type="entry name" value="SH2 domain"/>
    <property type="match status" value="1"/>
</dbReference>
<dbReference type="GO" id="GO:0016477">
    <property type="term" value="P:cell migration"/>
    <property type="evidence" value="ECO:0007669"/>
    <property type="project" value="TreeGrafter"/>
</dbReference>
<dbReference type="SUPFAM" id="SSF55550">
    <property type="entry name" value="SH2 domain"/>
    <property type="match status" value="1"/>
</dbReference>
<sequence>MRIRLSLDNVISAPKWYFGKIKRIEAEKKLLLPENDHGAFLIRDSESRRNDYSLSVRDGDTVKHYRIRQLDEGGFFIARRTTFRTLQELVEHYSKDADGLCVNLRKPCIRDVKTALPVTNHRNQWRITYLASLPFGQRCQSRLLRHATSGIDARLAVLPQEYTE</sequence>
<dbReference type="GO" id="GO:0005737">
    <property type="term" value="C:cytoplasm"/>
    <property type="evidence" value="ECO:0007669"/>
    <property type="project" value="TreeGrafter"/>
</dbReference>
<name>A0A7R9GVC0_TIMCR</name>
<evidence type="ECO:0000259" key="10">
    <source>
        <dbReference type="PROSITE" id="PS50001"/>
    </source>
</evidence>
<proteinExistence type="predicted"/>
<evidence type="ECO:0000256" key="1">
    <source>
        <dbReference type="ARBA" id="ARBA00011903"/>
    </source>
</evidence>
<keyword evidence="6" id="KW-0067">ATP-binding</keyword>
<keyword evidence="7 9" id="KW-0727">SH2 domain</keyword>
<organism evidence="11">
    <name type="scientific">Timema cristinae</name>
    <name type="common">Walking stick</name>
    <dbReference type="NCBI Taxonomy" id="61476"/>
    <lineage>
        <taxon>Eukaryota</taxon>
        <taxon>Metazoa</taxon>
        <taxon>Ecdysozoa</taxon>
        <taxon>Arthropoda</taxon>
        <taxon>Hexapoda</taxon>
        <taxon>Insecta</taxon>
        <taxon>Pterygota</taxon>
        <taxon>Neoptera</taxon>
        <taxon>Polyneoptera</taxon>
        <taxon>Phasmatodea</taxon>
        <taxon>Timematodea</taxon>
        <taxon>Timematoidea</taxon>
        <taxon>Timematidae</taxon>
        <taxon>Timema</taxon>
    </lineage>
</organism>
<dbReference type="PROSITE" id="PS50001">
    <property type="entry name" value="SH2"/>
    <property type="match status" value="1"/>
</dbReference>
<keyword evidence="8" id="KW-0829">Tyrosine-protein kinase</keyword>
<dbReference type="SMART" id="SM00252">
    <property type="entry name" value="SH2"/>
    <property type="match status" value="1"/>
</dbReference>
<dbReference type="GO" id="GO:0005524">
    <property type="term" value="F:ATP binding"/>
    <property type="evidence" value="ECO:0007669"/>
    <property type="project" value="UniProtKB-KW"/>
</dbReference>
<evidence type="ECO:0000256" key="5">
    <source>
        <dbReference type="ARBA" id="ARBA00022777"/>
    </source>
</evidence>
<protein>
    <recommendedName>
        <fullName evidence="1">non-specific protein-tyrosine kinase</fullName>
        <ecNumber evidence="1">2.7.10.2</ecNumber>
    </recommendedName>
</protein>
<keyword evidence="4" id="KW-0547">Nucleotide-binding</keyword>
<dbReference type="InterPro" id="IPR036860">
    <property type="entry name" value="SH2_dom_sf"/>
</dbReference>
<dbReference type="EC" id="2.7.10.2" evidence="1"/>
<evidence type="ECO:0000256" key="9">
    <source>
        <dbReference type="PROSITE-ProRule" id="PRU00191"/>
    </source>
</evidence>
<accession>A0A7R9GVC0</accession>
<dbReference type="PANTHER" id="PTHR19969">
    <property type="entry name" value="SH2-SH3 ADAPTOR PROTEIN-RELATED"/>
    <property type="match status" value="1"/>
</dbReference>
<evidence type="ECO:0000256" key="7">
    <source>
        <dbReference type="ARBA" id="ARBA00022999"/>
    </source>
</evidence>
<dbReference type="GO" id="GO:0035591">
    <property type="term" value="F:signaling adaptor activity"/>
    <property type="evidence" value="ECO:0007669"/>
    <property type="project" value="TreeGrafter"/>
</dbReference>
<evidence type="ECO:0000256" key="6">
    <source>
        <dbReference type="ARBA" id="ARBA00022840"/>
    </source>
</evidence>
<dbReference type="AlphaFoldDB" id="A0A7R9GVC0"/>
<evidence type="ECO:0000256" key="8">
    <source>
        <dbReference type="ARBA" id="ARBA00023137"/>
    </source>
</evidence>
<keyword evidence="5" id="KW-0418">Kinase</keyword>
<keyword evidence="3" id="KW-0808">Transferase</keyword>
<evidence type="ECO:0000313" key="11">
    <source>
        <dbReference type="EMBL" id="CAD7398100.1"/>
    </source>
</evidence>
<dbReference type="EMBL" id="OC317632">
    <property type="protein sequence ID" value="CAD7398100.1"/>
    <property type="molecule type" value="Genomic_DNA"/>
</dbReference>
<evidence type="ECO:0000256" key="3">
    <source>
        <dbReference type="ARBA" id="ARBA00022679"/>
    </source>
</evidence>
<dbReference type="PRINTS" id="PR00401">
    <property type="entry name" value="SH2DOMAIN"/>
</dbReference>
<evidence type="ECO:0000256" key="2">
    <source>
        <dbReference type="ARBA" id="ARBA00022443"/>
    </source>
</evidence>
<evidence type="ECO:0000256" key="4">
    <source>
        <dbReference type="ARBA" id="ARBA00022741"/>
    </source>
</evidence>